<protein>
    <recommendedName>
        <fullName evidence="4">DUF5666 domain-containing protein</fullName>
    </recommendedName>
</protein>
<accession>A0ABQ3V0D9</accession>
<dbReference type="EMBL" id="BNJG01000003">
    <property type="protein sequence ID" value="GHO58609.1"/>
    <property type="molecule type" value="Genomic_DNA"/>
</dbReference>
<keyword evidence="1" id="KW-1133">Transmembrane helix</keyword>
<keyword evidence="1" id="KW-0812">Transmembrane</keyword>
<sequence>MKSPQHRWWQPLVSICILIGMVALLAWVLYVPWNRTQQALIDGTTQMGPLATFVTPTATPTQMKTTPTPTASVTPDMPVKIYCEVTKTQVIDRRPKYDNFDYFIYATLLIRQNDLSYMRTGQIIRMQWLPTSTPIALGSLKDIHQGAVLQISGAVDPTLLLHVNQVAVLTGHVTVKPPTY</sequence>
<reference evidence="2 3" key="1">
    <citation type="journal article" date="2021" name="Int. J. Syst. Evol. Microbiol.">
        <title>Reticulibacter mediterranei gen. nov., sp. nov., within the new family Reticulibacteraceae fam. nov., and Ktedonospora formicarum gen. nov., sp. nov., Ktedonobacter robiniae sp. nov., Dictyobacter formicarum sp. nov. and Dictyobacter arantiisoli sp. nov., belonging to the class Ktedonobacteria.</title>
        <authorList>
            <person name="Yabe S."/>
            <person name="Zheng Y."/>
            <person name="Wang C.M."/>
            <person name="Sakai Y."/>
            <person name="Abe K."/>
            <person name="Yokota A."/>
            <person name="Donadio S."/>
            <person name="Cavaletti L."/>
            <person name="Monciardini P."/>
        </authorList>
    </citation>
    <scope>NUCLEOTIDE SEQUENCE [LARGE SCALE GENOMIC DNA]</scope>
    <source>
        <strain evidence="2 3">SOSP1-30</strain>
    </source>
</reference>
<evidence type="ECO:0000256" key="1">
    <source>
        <dbReference type="SAM" id="Phobius"/>
    </source>
</evidence>
<evidence type="ECO:0000313" key="3">
    <source>
        <dbReference type="Proteomes" id="UP000654345"/>
    </source>
</evidence>
<dbReference type="Proteomes" id="UP000654345">
    <property type="component" value="Unassembled WGS sequence"/>
</dbReference>
<keyword evidence="3" id="KW-1185">Reference proteome</keyword>
<keyword evidence="1" id="KW-0472">Membrane</keyword>
<gene>
    <name evidence="2" type="ORF">KSB_70840</name>
</gene>
<dbReference type="RefSeq" id="WP_201374873.1">
    <property type="nucleotide sequence ID" value="NZ_BNJG01000003.1"/>
</dbReference>
<feature type="transmembrane region" description="Helical" evidence="1">
    <location>
        <begin position="12"/>
        <end position="33"/>
    </location>
</feature>
<organism evidence="2 3">
    <name type="scientific">Ktedonobacter robiniae</name>
    <dbReference type="NCBI Taxonomy" id="2778365"/>
    <lineage>
        <taxon>Bacteria</taxon>
        <taxon>Bacillati</taxon>
        <taxon>Chloroflexota</taxon>
        <taxon>Ktedonobacteria</taxon>
        <taxon>Ktedonobacterales</taxon>
        <taxon>Ktedonobacteraceae</taxon>
        <taxon>Ktedonobacter</taxon>
    </lineage>
</organism>
<evidence type="ECO:0008006" key="4">
    <source>
        <dbReference type="Google" id="ProtNLM"/>
    </source>
</evidence>
<name>A0ABQ3V0D9_9CHLR</name>
<evidence type="ECO:0000313" key="2">
    <source>
        <dbReference type="EMBL" id="GHO58609.1"/>
    </source>
</evidence>
<comment type="caution">
    <text evidence="2">The sequence shown here is derived from an EMBL/GenBank/DDBJ whole genome shotgun (WGS) entry which is preliminary data.</text>
</comment>
<proteinExistence type="predicted"/>